<protein>
    <submittedName>
        <fullName evidence="1">Uncharacterized protein</fullName>
    </submittedName>
</protein>
<sequence>MHHNIQALKSYRAFLIPENAHAADVEDLADAGLLRSIRVKAANADQAECRAHLVSGQQVLRVERVEAIHA</sequence>
<dbReference type="AlphaFoldDB" id="A0A6N1X2S8"/>
<reference evidence="1 2" key="1">
    <citation type="submission" date="2020-06" db="EMBL/GenBank/DDBJ databases">
        <title>Acidovorax antarctica sp. nov., isolated from Corinth ice sheet soil, Antarctic Fields Peninsula.</title>
        <authorList>
            <person name="Xu Q."/>
            <person name="Peng F."/>
        </authorList>
    </citation>
    <scope>NUCLEOTIDE SEQUENCE [LARGE SCALE GENOMIC DNA]</scope>
    <source>
        <strain evidence="1 2">16-35-5</strain>
    </source>
</reference>
<dbReference type="RefSeq" id="WP_175503503.1">
    <property type="nucleotide sequence ID" value="NZ_CP054840.1"/>
</dbReference>
<accession>A0A6N1X2S8</accession>
<dbReference type="KEGG" id="aant:HUK68_06740"/>
<evidence type="ECO:0000313" key="1">
    <source>
        <dbReference type="EMBL" id="QKV52623.1"/>
    </source>
</evidence>
<name>A0A6N1X2S8_9BURK</name>
<dbReference type="EMBL" id="CP054840">
    <property type="protein sequence ID" value="QKV52623.1"/>
    <property type="molecule type" value="Genomic_DNA"/>
</dbReference>
<organism evidence="1 2">
    <name type="scientific">Comamonas antarctica</name>
    <dbReference type="NCBI Taxonomy" id="2743470"/>
    <lineage>
        <taxon>Bacteria</taxon>
        <taxon>Pseudomonadati</taxon>
        <taxon>Pseudomonadota</taxon>
        <taxon>Betaproteobacteria</taxon>
        <taxon>Burkholderiales</taxon>
        <taxon>Comamonadaceae</taxon>
        <taxon>Comamonas</taxon>
    </lineage>
</organism>
<gene>
    <name evidence="1" type="ORF">HUK68_06740</name>
</gene>
<dbReference type="Proteomes" id="UP000509579">
    <property type="component" value="Chromosome"/>
</dbReference>
<proteinExistence type="predicted"/>
<keyword evidence="2" id="KW-1185">Reference proteome</keyword>
<evidence type="ECO:0000313" key="2">
    <source>
        <dbReference type="Proteomes" id="UP000509579"/>
    </source>
</evidence>